<dbReference type="SUPFAM" id="SSF141868">
    <property type="entry name" value="EAL domain-like"/>
    <property type="match status" value="1"/>
</dbReference>
<keyword evidence="1" id="KW-0812">Transmembrane</keyword>
<accession>A0ABT3YES2</accession>
<dbReference type="EMBL" id="JAOVZQ010000001">
    <property type="protein sequence ID" value="MCY0094378.1"/>
    <property type="molecule type" value="Genomic_DNA"/>
</dbReference>
<dbReference type="Proteomes" id="UP001081283">
    <property type="component" value="Unassembled WGS sequence"/>
</dbReference>
<dbReference type="Pfam" id="PF00563">
    <property type="entry name" value="EAL"/>
    <property type="match status" value="1"/>
</dbReference>
<feature type="transmembrane region" description="Helical" evidence="1">
    <location>
        <begin position="131"/>
        <end position="154"/>
    </location>
</feature>
<dbReference type="CDD" id="cd01948">
    <property type="entry name" value="EAL"/>
    <property type="match status" value="1"/>
</dbReference>
<feature type="transmembrane region" description="Helical" evidence="1">
    <location>
        <begin position="166"/>
        <end position="184"/>
    </location>
</feature>
<dbReference type="PANTHER" id="PTHR33121:SF79">
    <property type="entry name" value="CYCLIC DI-GMP PHOSPHODIESTERASE PDED-RELATED"/>
    <property type="match status" value="1"/>
</dbReference>
<sequence length="459" mass="50646">MPGTHQNTAQEAQIENQSQRLIFAYQSACVLIMAIGLLWAGVFAWKQLWIFVIPDMMLVVVAAVGWWLLESGRLNTALIVTQVSLLVFITCFSLMFDPPTDAYPRNTHLYLLDIALLGFINHLRRKSELQLVIIAACLLAFIVLASTSFGFPFAQPITDEIRASGIWINTILATVMLCGGVYAIQIEITRPKGLALELRNAVGNDEMELYFQPQIDDTGAIHGAEALLRWEHPQRGQVPPGSFIPVAEEAGLMPLLGGWVLDEACRTLAQWSEDPVLSRLTLAVNVSASQFQMADFESSLMETLRIHQVAPSRLQLELTESVFIDDMAATVARMESLRSTGISFALDDFGTGYSSLSYLRRLPLDQLKIDRSFVQESLENDRGAALVNSIIQLGIDLGFVVLAEGIESPEQHAFLLDCGCHEFQGYLFGRPVPADAFAAHVWQAAEPAPMARPKRAAQG</sequence>
<evidence type="ECO:0000313" key="4">
    <source>
        <dbReference type="Proteomes" id="UP001081283"/>
    </source>
</evidence>
<feature type="domain" description="EAL" evidence="2">
    <location>
        <begin position="191"/>
        <end position="445"/>
    </location>
</feature>
<gene>
    <name evidence="3" type="ORF">OEG82_10120</name>
</gene>
<name>A0ABT3YES2_9HYPH</name>
<comment type="caution">
    <text evidence="3">The sequence shown here is derived from an EMBL/GenBank/DDBJ whole genome shotgun (WGS) entry which is preliminary data.</text>
</comment>
<dbReference type="RefSeq" id="WP_267612331.1">
    <property type="nucleotide sequence ID" value="NZ_JAOVZQ010000001.1"/>
</dbReference>
<dbReference type="PROSITE" id="PS50883">
    <property type="entry name" value="EAL"/>
    <property type="match status" value="1"/>
</dbReference>
<protein>
    <submittedName>
        <fullName evidence="3">EAL domain-containing protein</fullName>
    </submittedName>
</protein>
<keyword evidence="4" id="KW-1185">Reference proteome</keyword>
<feature type="transmembrane region" description="Helical" evidence="1">
    <location>
        <begin position="48"/>
        <end position="69"/>
    </location>
</feature>
<reference evidence="3" key="1">
    <citation type="submission" date="2022-10" db="EMBL/GenBank/DDBJ databases">
        <title>Hoeflea sp. J2-29, isolated from marine algae.</title>
        <authorList>
            <person name="Kristyanto S."/>
            <person name="Kim J.M."/>
            <person name="Jeon C.O."/>
        </authorList>
    </citation>
    <scope>NUCLEOTIDE SEQUENCE</scope>
    <source>
        <strain evidence="3">J2-29</strain>
    </source>
</reference>
<proteinExistence type="predicted"/>
<feature type="transmembrane region" description="Helical" evidence="1">
    <location>
        <begin position="76"/>
        <end position="96"/>
    </location>
</feature>
<evidence type="ECO:0000256" key="1">
    <source>
        <dbReference type="SAM" id="Phobius"/>
    </source>
</evidence>
<keyword evidence="1" id="KW-1133">Transmembrane helix</keyword>
<dbReference type="InterPro" id="IPR001633">
    <property type="entry name" value="EAL_dom"/>
</dbReference>
<evidence type="ECO:0000313" key="3">
    <source>
        <dbReference type="EMBL" id="MCY0094378.1"/>
    </source>
</evidence>
<organism evidence="3 4">
    <name type="scientific">Hoeflea ulvae</name>
    <dbReference type="NCBI Taxonomy" id="2983764"/>
    <lineage>
        <taxon>Bacteria</taxon>
        <taxon>Pseudomonadati</taxon>
        <taxon>Pseudomonadota</taxon>
        <taxon>Alphaproteobacteria</taxon>
        <taxon>Hyphomicrobiales</taxon>
        <taxon>Rhizobiaceae</taxon>
        <taxon>Hoeflea</taxon>
    </lineage>
</organism>
<dbReference type="SMART" id="SM00052">
    <property type="entry name" value="EAL"/>
    <property type="match status" value="1"/>
</dbReference>
<dbReference type="Gene3D" id="3.20.20.450">
    <property type="entry name" value="EAL domain"/>
    <property type="match status" value="1"/>
</dbReference>
<feature type="transmembrane region" description="Helical" evidence="1">
    <location>
        <begin position="21"/>
        <end position="42"/>
    </location>
</feature>
<evidence type="ECO:0000259" key="2">
    <source>
        <dbReference type="PROSITE" id="PS50883"/>
    </source>
</evidence>
<keyword evidence="1" id="KW-0472">Membrane</keyword>
<dbReference type="InterPro" id="IPR035919">
    <property type="entry name" value="EAL_sf"/>
</dbReference>
<dbReference type="PANTHER" id="PTHR33121">
    <property type="entry name" value="CYCLIC DI-GMP PHOSPHODIESTERASE PDEF"/>
    <property type="match status" value="1"/>
</dbReference>
<dbReference type="InterPro" id="IPR050706">
    <property type="entry name" value="Cyclic-di-GMP_PDE-like"/>
</dbReference>